<evidence type="ECO:0000313" key="3">
    <source>
        <dbReference type="Proteomes" id="UP000015106"/>
    </source>
</evidence>
<feature type="region of interest" description="Disordered" evidence="1">
    <location>
        <begin position="52"/>
        <end position="126"/>
    </location>
</feature>
<evidence type="ECO:0000256" key="1">
    <source>
        <dbReference type="SAM" id="MobiDB-lite"/>
    </source>
</evidence>
<dbReference type="EnsemblPlants" id="TuG1812G0100002639.01.T01">
    <property type="protein sequence ID" value="TuG1812G0100002639.01.T01.cds430091"/>
    <property type="gene ID" value="TuG1812G0100002639.01"/>
</dbReference>
<dbReference type="AlphaFoldDB" id="A0A8R7K0U5"/>
<feature type="region of interest" description="Disordered" evidence="1">
    <location>
        <begin position="1"/>
        <end position="40"/>
    </location>
</feature>
<reference evidence="2" key="3">
    <citation type="submission" date="2022-06" db="UniProtKB">
        <authorList>
            <consortium name="EnsemblPlants"/>
        </authorList>
    </citation>
    <scope>IDENTIFICATION</scope>
</reference>
<sequence>RPHPPQTLATPPPPPIAPTTTPPPPPPRPNTPLPPPPAPTTPRCCCRLCSPHPTAADYYRRRPHSIAPPRTGTTPPAPASHVAKPLHRRPPSSTASLVHTEQAFSPVSSGAASSMSSPPTAGRPPSSERLCLLSILSLGSCILYFLS</sequence>
<keyword evidence="3" id="KW-1185">Reference proteome</keyword>
<dbReference type="Proteomes" id="UP000015106">
    <property type="component" value="Chromosome 1"/>
</dbReference>
<reference evidence="2" key="2">
    <citation type="submission" date="2018-03" db="EMBL/GenBank/DDBJ databases">
        <title>The Triticum urartu genome reveals the dynamic nature of wheat genome evolution.</title>
        <authorList>
            <person name="Ling H."/>
            <person name="Ma B."/>
            <person name="Shi X."/>
            <person name="Liu H."/>
            <person name="Dong L."/>
            <person name="Sun H."/>
            <person name="Cao Y."/>
            <person name="Gao Q."/>
            <person name="Zheng S."/>
            <person name="Li Y."/>
            <person name="Yu Y."/>
            <person name="Du H."/>
            <person name="Qi M."/>
            <person name="Li Y."/>
            <person name="Yu H."/>
            <person name="Cui Y."/>
            <person name="Wang N."/>
            <person name="Chen C."/>
            <person name="Wu H."/>
            <person name="Zhao Y."/>
            <person name="Zhang J."/>
            <person name="Li Y."/>
            <person name="Zhou W."/>
            <person name="Zhang B."/>
            <person name="Hu W."/>
            <person name="Eijk M."/>
            <person name="Tang J."/>
            <person name="Witsenboer H."/>
            <person name="Zhao S."/>
            <person name="Li Z."/>
            <person name="Zhang A."/>
            <person name="Wang D."/>
            <person name="Liang C."/>
        </authorList>
    </citation>
    <scope>NUCLEOTIDE SEQUENCE [LARGE SCALE GENOMIC DNA]</scope>
    <source>
        <strain evidence="2">cv. G1812</strain>
    </source>
</reference>
<dbReference type="Gramene" id="TuG1812G0100002639.01.T01">
    <property type="protein sequence ID" value="TuG1812G0100002639.01.T01.cds430091"/>
    <property type="gene ID" value="TuG1812G0100002639.01"/>
</dbReference>
<protein>
    <submittedName>
        <fullName evidence="2">Uncharacterized protein</fullName>
    </submittedName>
</protein>
<evidence type="ECO:0000313" key="2">
    <source>
        <dbReference type="EnsemblPlants" id="TuG1812G0100002639.01.T01.cds430091"/>
    </source>
</evidence>
<name>A0A8R7K0U5_TRIUA</name>
<organism evidence="2 3">
    <name type="scientific">Triticum urartu</name>
    <name type="common">Red wild einkorn</name>
    <name type="synonym">Crithodium urartu</name>
    <dbReference type="NCBI Taxonomy" id="4572"/>
    <lineage>
        <taxon>Eukaryota</taxon>
        <taxon>Viridiplantae</taxon>
        <taxon>Streptophyta</taxon>
        <taxon>Embryophyta</taxon>
        <taxon>Tracheophyta</taxon>
        <taxon>Spermatophyta</taxon>
        <taxon>Magnoliopsida</taxon>
        <taxon>Liliopsida</taxon>
        <taxon>Poales</taxon>
        <taxon>Poaceae</taxon>
        <taxon>BOP clade</taxon>
        <taxon>Pooideae</taxon>
        <taxon>Triticodae</taxon>
        <taxon>Triticeae</taxon>
        <taxon>Triticinae</taxon>
        <taxon>Triticum</taxon>
    </lineage>
</organism>
<reference evidence="3" key="1">
    <citation type="journal article" date="2013" name="Nature">
        <title>Draft genome of the wheat A-genome progenitor Triticum urartu.</title>
        <authorList>
            <person name="Ling H.Q."/>
            <person name="Zhao S."/>
            <person name="Liu D."/>
            <person name="Wang J."/>
            <person name="Sun H."/>
            <person name="Zhang C."/>
            <person name="Fan H."/>
            <person name="Li D."/>
            <person name="Dong L."/>
            <person name="Tao Y."/>
            <person name="Gao C."/>
            <person name="Wu H."/>
            <person name="Li Y."/>
            <person name="Cui Y."/>
            <person name="Guo X."/>
            <person name="Zheng S."/>
            <person name="Wang B."/>
            <person name="Yu K."/>
            <person name="Liang Q."/>
            <person name="Yang W."/>
            <person name="Lou X."/>
            <person name="Chen J."/>
            <person name="Feng M."/>
            <person name="Jian J."/>
            <person name="Zhang X."/>
            <person name="Luo G."/>
            <person name="Jiang Y."/>
            <person name="Liu J."/>
            <person name="Wang Z."/>
            <person name="Sha Y."/>
            <person name="Zhang B."/>
            <person name="Wu H."/>
            <person name="Tang D."/>
            <person name="Shen Q."/>
            <person name="Xue P."/>
            <person name="Zou S."/>
            <person name="Wang X."/>
            <person name="Liu X."/>
            <person name="Wang F."/>
            <person name="Yang Y."/>
            <person name="An X."/>
            <person name="Dong Z."/>
            <person name="Zhang K."/>
            <person name="Zhang X."/>
            <person name="Luo M.C."/>
            <person name="Dvorak J."/>
            <person name="Tong Y."/>
            <person name="Wang J."/>
            <person name="Yang H."/>
            <person name="Li Z."/>
            <person name="Wang D."/>
            <person name="Zhang A."/>
            <person name="Wang J."/>
        </authorList>
    </citation>
    <scope>NUCLEOTIDE SEQUENCE</scope>
    <source>
        <strain evidence="3">cv. G1812</strain>
    </source>
</reference>
<feature type="compositionally biased region" description="Low complexity" evidence="1">
    <location>
        <begin position="103"/>
        <end position="119"/>
    </location>
</feature>
<feature type="compositionally biased region" description="Pro residues" evidence="1">
    <location>
        <begin position="10"/>
        <end position="40"/>
    </location>
</feature>
<proteinExistence type="predicted"/>
<accession>A0A8R7K0U5</accession>